<evidence type="ECO:0000256" key="1">
    <source>
        <dbReference type="SAM" id="MobiDB-lite"/>
    </source>
</evidence>
<gene>
    <name evidence="2" type="ORF">E3N88_16581</name>
</gene>
<dbReference type="Proteomes" id="UP000326396">
    <property type="component" value="Linkage Group LG16"/>
</dbReference>
<keyword evidence="3" id="KW-1185">Reference proteome</keyword>
<evidence type="ECO:0000313" key="3">
    <source>
        <dbReference type="Proteomes" id="UP000326396"/>
    </source>
</evidence>
<feature type="compositionally biased region" description="Polar residues" evidence="1">
    <location>
        <begin position="413"/>
        <end position="430"/>
    </location>
</feature>
<reference evidence="2 3" key="1">
    <citation type="submission" date="2019-05" db="EMBL/GenBank/DDBJ databases">
        <title>Mikania micrantha, genome provides insights into the molecular mechanism of rapid growth.</title>
        <authorList>
            <person name="Liu B."/>
        </authorList>
    </citation>
    <scope>NUCLEOTIDE SEQUENCE [LARGE SCALE GENOMIC DNA]</scope>
    <source>
        <strain evidence="2">NLD-2019</strain>
        <tissue evidence="2">Leaf</tissue>
    </source>
</reference>
<feature type="compositionally biased region" description="Polar residues" evidence="1">
    <location>
        <begin position="616"/>
        <end position="632"/>
    </location>
</feature>
<feature type="region of interest" description="Disordered" evidence="1">
    <location>
        <begin position="413"/>
        <end position="436"/>
    </location>
</feature>
<comment type="caution">
    <text evidence="2">The sequence shown here is derived from an EMBL/GenBank/DDBJ whole genome shotgun (WGS) entry which is preliminary data.</text>
</comment>
<dbReference type="EMBL" id="SZYD01000008">
    <property type="protein sequence ID" value="KAD5508878.1"/>
    <property type="molecule type" value="Genomic_DNA"/>
</dbReference>
<feature type="compositionally biased region" description="Basic and acidic residues" evidence="1">
    <location>
        <begin position="657"/>
        <end position="666"/>
    </location>
</feature>
<name>A0A5N6P0H4_9ASTR</name>
<accession>A0A5N6P0H4</accession>
<sequence>MQHVQHHSSTHRLIPFPPYKTPSFFNSNGDTSADRESDHHQGFYLTLEFRFPFEFCLLIFEGTNLQQFGFGVSFCIDNVTRLGLFFYSVFVISALLSSNAWNLNMGEVSSSSPGQSGLSISMPSGKKPVLAAVGLTRPRRLLTKSKRTEDVEPVEGAKAACHLLAATTNDLEAYAVMVNSDSFDVLIIAALQTLGDVTDIISVCKPSITLDGDYTMAQKIVNQVKAEDVEPVEGTKAACHQLAATTNVRYILRCWHTCIASCLAAKGHPIQWSIWIPNLGTSSDDWGERRPTGDKGVRPSLQAAAPKKIVNATDSISCLASISCLVRILDERMVQEGLLSLSKRGLVSRAHAMEVKSVADKADEVSFGDVCFWIRNVVTRKAGPAKTGVGKEADRPIQIKKATEYVEWPRYSTRLTTPNNHTPKPTQTPTPEADHWLGRKQAPPLFSAGTSDRNSTVKDRDKASRKLVRERWLQEHEVNWEHPNLGASLVADIETRAQAIKCLTAFSKWPSYSTRLTTPNNHTPKPTQNPTPEADHWLGRKQAPPLFSAGTSDRNSTAKDRDKASRRLVRERWLQEHEVNWEHPNLGASLVADIETRAQAIKCLTAFSKWPSYSTRLTTPNNHTPKPTQNPTPEADHWLGRKQAPPLFSAGTSDRNSTAKDRDKASRRLVRERWLQEHEVNWEHPNLGTSLI</sequence>
<evidence type="ECO:0000313" key="2">
    <source>
        <dbReference type="EMBL" id="KAD5508878.1"/>
    </source>
</evidence>
<organism evidence="2 3">
    <name type="scientific">Mikania micrantha</name>
    <name type="common">bitter vine</name>
    <dbReference type="NCBI Taxonomy" id="192012"/>
    <lineage>
        <taxon>Eukaryota</taxon>
        <taxon>Viridiplantae</taxon>
        <taxon>Streptophyta</taxon>
        <taxon>Embryophyta</taxon>
        <taxon>Tracheophyta</taxon>
        <taxon>Spermatophyta</taxon>
        <taxon>Magnoliopsida</taxon>
        <taxon>eudicotyledons</taxon>
        <taxon>Gunneridae</taxon>
        <taxon>Pentapetalae</taxon>
        <taxon>asterids</taxon>
        <taxon>campanulids</taxon>
        <taxon>Asterales</taxon>
        <taxon>Asteraceae</taxon>
        <taxon>Asteroideae</taxon>
        <taxon>Heliantheae alliance</taxon>
        <taxon>Eupatorieae</taxon>
        <taxon>Mikania</taxon>
    </lineage>
</organism>
<feature type="region of interest" description="Disordered" evidence="1">
    <location>
        <begin position="616"/>
        <end position="666"/>
    </location>
</feature>
<feature type="region of interest" description="Disordered" evidence="1">
    <location>
        <begin position="513"/>
        <end position="564"/>
    </location>
</feature>
<protein>
    <submittedName>
        <fullName evidence="2">Uncharacterized protein</fullName>
    </submittedName>
</protein>
<proteinExistence type="predicted"/>
<dbReference type="AlphaFoldDB" id="A0A5N6P0H4"/>
<feature type="compositionally biased region" description="Polar residues" evidence="1">
    <location>
        <begin position="513"/>
        <end position="531"/>
    </location>
</feature>